<gene>
    <name evidence="1" type="ORF">FD09_GL002722</name>
</gene>
<dbReference type="EMBL" id="AZEC01000006">
    <property type="protein sequence ID" value="KRL12740.1"/>
    <property type="molecule type" value="Genomic_DNA"/>
</dbReference>
<dbReference type="OrthoDB" id="2306268at2"/>
<evidence type="ECO:0000313" key="1">
    <source>
        <dbReference type="EMBL" id="KRL12740.1"/>
    </source>
</evidence>
<protein>
    <submittedName>
        <fullName evidence="1">Uncharacterized protein</fullName>
    </submittedName>
</protein>
<evidence type="ECO:0000313" key="2">
    <source>
        <dbReference type="Proteomes" id="UP000051330"/>
    </source>
</evidence>
<dbReference type="RefSeq" id="WP_057820301.1">
    <property type="nucleotide sequence ID" value="NZ_AZEC01000006.1"/>
</dbReference>
<dbReference type="AlphaFoldDB" id="A0A0R1N302"/>
<comment type="caution">
    <text evidence="1">The sequence shown here is derived from an EMBL/GenBank/DDBJ whole genome shotgun (WGS) entry which is preliminary data.</text>
</comment>
<proteinExistence type="predicted"/>
<keyword evidence="2" id="KW-1185">Reference proteome</keyword>
<accession>A0A0R1N302</accession>
<name>A0A0R1N302_9LACO</name>
<sequence>MNTEDKDWIMRQLRAFAMGLGAILSKDSLRDFLEYKHYDSKIVSDDDLDALIVYARFQKLVEAHHYSDTDLAAMSGIAADRLAGFAQGTALPTAAEQGAMQAVLDHAAK</sequence>
<dbReference type="PATRIC" id="fig|1423792.3.peg.2785"/>
<dbReference type="Proteomes" id="UP000051330">
    <property type="component" value="Unassembled WGS sequence"/>
</dbReference>
<reference evidence="1 2" key="1">
    <citation type="journal article" date="2015" name="Genome Announc.">
        <title>Expanding the biotechnology potential of lactobacilli through comparative genomics of 213 strains and associated genera.</title>
        <authorList>
            <person name="Sun Z."/>
            <person name="Harris H.M."/>
            <person name="McCann A."/>
            <person name="Guo C."/>
            <person name="Argimon S."/>
            <person name="Zhang W."/>
            <person name="Yang X."/>
            <person name="Jeffery I.B."/>
            <person name="Cooney J.C."/>
            <person name="Kagawa T.F."/>
            <person name="Liu W."/>
            <person name="Song Y."/>
            <person name="Salvetti E."/>
            <person name="Wrobel A."/>
            <person name="Rasinkangas P."/>
            <person name="Parkhill J."/>
            <person name="Rea M.C."/>
            <person name="O'Sullivan O."/>
            <person name="Ritari J."/>
            <person name="Douillard F.P."/>
            <person name="Paul Ross R."/>
            <person name="Yang R."/>
            <person name="Briner A.E."/>
            <person name="Felis G.E."/>
            <person name="de Vos W.M."/>
            <person name="Barrangou R."/>
            <person name="Klaenhammer T.R."/>
            <person name="Caufield P.W."/>
            <person name="Cui Y."/>
            <person name="Zhang H."/>
            <person name="O'Toole P.W."/>
        </authorList>
    </citation>
    <scope>NUCLEOTIDE SEQUENCE [LARGE SCALE GENOMIC DNA]</scope>
    <source>
        <strain evidence="1 2">DSM 12744</strain>
    </source>
</reference>
<organism evidence="1 2">
    <name type="scientific">Schleiferilactobacillus perolens DSM 12744</name>
    <dbReference type="NCBI Taxonomy" id="1423792"/>
    <lineage>
        <taxon>Bacteria</taxon>
        <taxon>Bacillati</taxon>
        <taxon>Bacillota</taxon>
        <taxon>Bacilli</taxon>
        <taxon>Lactobacillales</taxon>
        <taxon>Lactobacillaceae</taxon>
        <taxon>Schleiferilactobacillus</taxon>
    </lineage>
</organism>